<reference evidence="1 2" key="1">
    <citation type="submission" date="2024-02" db="EMBL/GenBank/DDBJ databases">
        <title>Full genome sequence of Nocardioides kribbensis.</title>
        <authorList>
            <person name="Poletto B.L."/>
            <person name="Silva G."/>
            <person name="Galante D."/>
            <person name="Campos K.R."/>
            <person name="Santos M.B.N."/>
            <person name="Sacchi C.T."/>
        </authorList>
    </citation>
    <scope>NUCLEOTIDE SEQUENCE [LARGE SCALE GENOMIC DNA]</scope>
    <source>
        <strain evidence="1 2">O4R</strain>
    </source>
</reference>
<name>A0ABV1NYW7_9ACTN</name>
<accession>A0ABV1NYW7</accession>
<dbReference type="Proteomes" id="UP001482520">
    <property type="component" value="Unassembled WGS sequence"/>
</dbReference>
<sequence length="63" mass="7047">MATAIGQRYLVRYYEADEQGRADLLPMLNTCKTRGYITAAEYDRAIAGEEPIGYMPSPQSTEV</sequence>
<dbReference type="RefSeq" id="WP_349804627.1">
    <property type="nucleotide sequence ID" value="NZ_JBEGDP010000010.1"/>
</dbReference>
<gene>
    <name evidence="1" type="ORF">V6R90_10500</name>
</gene>
<evidence type="ECO:0000313" key="2">
    <source>
        <dbReference type="Proteomes" id="UP001482520"/>
    </source>
</evidence>
<evidence type="ECO:0008006" key="3">
    <source>
        <dbReference type="Google" id="ProtNLM"/>
    </source>
</evidence>
<protein>
    <recommendedName>
        <fullName evidence="3">XkdX family protein</fullName>
    </recommendedName>
</protein>
<comment type="caution">
    <text evidence="1">The sequence shown here is derived from an EMBL/GenBank/DDBJ whole genome shotgun (WGS) entry which is preliminary data.</text>
</comment>
<keyword evidence="2" id="KW-1185">Reference proteome</keyword>
<dbReference type="EMBL" id="JBEGDP010000010">
    <property type="protein sequence ID" value="MEQ7847709.1"/>
    <property type="molecule type" value="Genomic_DNA"/>
</dbReference>
<proteinExistence type="predicted"/>
<organism evidence="1 2">
    <name type="scientific">Nocardioides kribbensis</name>
    <dbReference type="NCBI Taxonomy" id="305517"/>
    <lineage>
        <taxon>Bacteria</taxon>
        <taxon>Bacillati</taxon>
        <taxon>Actinomycetota</taxon>
        <taxon>Actinomycetes</taxon>
        <taxon>Propionibacteriales</taxon>
        <taxon>Nocardioidaceae</taxon>
        <taxon>Nocardioides</taxon>
    </lineage>
</organism>
<evidence type="ECO:0000313" key="1">
    <source>
        <dbReference type="EMBL" id="MEQ7847709.1"/>
    </source>
</evidence>